<feature type="compositionally biased region" description="Polar residues" evidence="10">
    <location>
        <begin position="43"/>
        <end position="53"/>
    </location>
</feature>
<comment type="similarity">
    <text evidence="3">Belongs to the MDM1 family.</text>
</comment>
<evidence type="ECO:0000256" key="5">
    <source>
        <dbReference type="ARBA" id="ARBA00022490"/>
    </source>
</evidence>
<evidence type="ECO:0000256" key="4">
    <source>
        <dbReference type="ARBA" id="ARBA00013508"/>
    </source>
</evidence>
<dbReference type="EMBL" id="BEZZ01000391">
    <property type="protein sequence ID" value="GCC31825.1"/>
    <property type="molecule type" value="Genomic_DNA"/>
</dbReference>
<dbReference type="InterPro" id="IPR029136">
    <property type="entry name" value="MDM1"/>
</dbReference>
<comment type="subcellular location">
    <subcellularLocation>
        <location evidence="1">Cytoplasm</location>
        <location evidence="1">Cytoskeleton</location>
        <location evidence="1">Microtubule organizing center</location>
        <location evidence="1">Centrosome</location>
        <location evidence="1">Centriole</location>
    </subcellularLocation>
    <subcellularLocation>
        <location evidence="2">Nucleus</location>
    </subcellularLocation>
</comment>
<feature type="region of interest" description="Disordered" evidence="10">
    <location>
        <begin position="592"/>
        <end position="611"/>
    </location>
</feature>
<protein>
    <recommendedName>
        <fullName evidence="4">Nuclear protein MDM1</fullName>
    </recommendedName>
</protein>
<organism evidence="11 12">
    <name type="scientific">Chiloscyllium punctatum</name>
    <name type="common">Brownbanded bambooshark</name>
    <name type="synonym">Hemiscyllium punctatum</name>
    <dbReference type="NCBI Taxonomy" id="137246"/>
    <lineage>
        <taxon>Eukaryota</taxon>
        <taxon>Metazoa</taxon>
        <taxon>Chordata</taxon>
        <taxon>Craniata</taxon>
        <taxon>Vertebrata</taxon>
        <taxon>Chondrichthyes</taxon>
        <taxon>Elasmobranchii</taxon>
        <taxon>Galeomorphii</taxon>
        <taxon>Galeoidea</taxon>
        <taxon>Orectolobiformes</taxon>
        <taxon>Hemiscylliidae</taxon>
        <taxon>Chiloscyllium</taxon>
    </lineage>
</organism>
<evidence type="ECO:0000313" key="12">
    <source>
        <dbReference type="Proteomes" id="UP000287033"/>
    </source>
</evidence>
<comment type="function">
    <text evidence="9">Microtubule-binding protein that negatively regulates centriole duplication. Binds to and stabilizes microtubules.</text>
</comment>
<reference evidence="11 12" key="1">
    <citation type="journal article" date="2018" name="Nat. Ecol. Evol.">
        <title>Shark genomes provide insights into elasmobranch evolution and the origin of vertebrates.</title>
        <authorList>
            <person name="Hara Y"/>
            <person name="Yamaguchi K"/>
            <person name="Onimaru K"/>
            <person name="Kadota M"/>
            <person name="Koyanagi M"/>
            <person name="Keeley SD"/>
            <person name="Tatsumi K"/>
            <person name="Tanaka K"/>
            <person name="Motone F"/>
            <person name="Kageyama Y"/>
            <person name="Nozu R"/>
            <person name="Adachi N"/>
            <person name="Nishimura O"/>
            <person name="Nakagawa R"/>
            <person name="Tanegashima C"/>
            <person name="Kiyatake I"/>
            <person name="Matsumoto R"/>
            <person name="Murakumo K"/>
            <person name="Nishida K"/>
            <person name="Terakita A"/>
            <person name="Kuratani S"/>
            <person name="Sato K"/>
            <person name="Hyodo S Kuraku.S."/>
        </authorList>
    </citation>
    <scope>NUCLEOTIDE SEQUENCE [LARGE SCALE GENOMIC DNA]</scope>
</reference>
<dbReference type="PANTHER" id="PTHR32078:SF1">
    <property type="entry name" value="NUCLEAR PROTEIN MDM1"/>
    <property type="match status" value="1"/>
</dbReference>
<gene>
    <name evidence="11" type="ORF">chiPu_0010286</name>
</gene>
<dbReference type="Proteomes" id="UP000287033">
    <property type="component" value="Unassembled WGS sequence"/>
</dbReference>
<dbReference type="Pfam" id="PF15501">
    <property type="entry name" value="MDM1"/>
    <property type="match status" value="1"/>
</dbReference>
<keyword evidence="8" id="KW-0539">Nucleus</keyword>
<evidence type="ECO:0000256" key="10">
    <source>
        <dbReference type="SAM" id="MobiDB-lite"/>
    </source>
</evidence>
<evidence type="ECO:0000256" key="2">
    <source>
        <dbReference type="ARBA" id="ARBA00004123"/>
    </source>
</evidence>
<feature type="compositionally biased region" description="Low complexity" evidence="10">
    <location>
        <begin position="703"/>
        <end position="717"/>
    </location>
</feature>
<evidence type="ECO:0000256" key="8">
    <source>
        <dbReference type="ARBA" id="ARBA00023242"/>
    </source>
</evidence>
<feature type="region of interest" description="Disordered" evidence="10">
    <location>
        <begin position="16"/>
        <end position="195"/>
    </location>
</feature>
<evidence type="ECO:0000256" key="3">
    <source>
        <dbReference type="ARBA" id="ARBA00010494"/>
    </source>
</evidence>
<feature type="compositionally biased region" description="Polar residues" evidence="10">
    <location>
        <begin position="271"/>
        <end position="281"/>
    </location>
</feature>
<dbReference type="GO" id="GO:0046600">
    <property type="term" value="P:negative regulation of centriole replication"/>
    <property type="evidence" value="ECO:0007669"/>
    <property type="project" value="InterPro"/>
</dbReference>
<feature type="region of interest" description="Disordered" evidence="10">
    <location>
        <begin position="691"/>
        <end position="719"/>
    </location>
</feature>
<feature type="compositionally biased region" description="Polar residues" evidence="10">
    <location>
        <begin position="65"/>
        <end position="78"/>
    </location>
</feature>
<dbReference type="GO" id="GO:0005874">
    <property type="term" value="C:microtubule"/>
    <property type="evidence" value="ECO:0007669"/>
    <property type="project" value="UniProtKB-KW"/>
</dbReference>
<evidence type="ECO:0000313" key="11">
    <source>
        <dbReference type="EMBL" id="GCC31825.1"/>
    </source>
</evidence>
<dbReference type="GO" id="GO:0008017">
    <property type="term" value="F:microtubule binding"/>
    <property type="evidence" value="ECO:0007669"/>
    <property type="project" value="InterPro"/>
</dbReference>
<proteinExistence type="inferred from homology"/>
<feature type="compositionally biased region" description="Polar residues" evidence="10">
    <location>
        <begin position="401"/>
        <end position="420"/>
    </location>
</feature>
<sequence>MPLHFKGLSEYKRNFKWNDSQRSNSSSPLSKQKVPWAGLPSDQLGNTKEPNFSSKKRVPYYRPQASKSFQWDWSSDSNSRSHEPEPKISELMKPQSSVLNERGTEKAEEYQEDSKTPNAPREPKVARSRSADCHLHSELEPSLARDRKLAAVVQKGKEDNMSSGKKSGDKAVHNGMRFKETAPLKTVPQKSLKKNSEYQRQFAWKSRMDNSPLLTAEQIFHSRNKHVHPFKFSKMLSETEYSSQFKGMQPPKGLRFRKDFEGKEALAFEQENLSPIKSTESTSKDQGQETKEQQPLKQQNPHKPICSRKGLRKIKSEYKTKFKPPCQYDYSRGAYRSEGVKELREKAEAYKRRALGTHFSRDHLTQILSEQNRLWEVSSSSDTEETVSDNVETLDLARTTEIPNTCGTTKQELQSDSVAQASPEKARAKYNGIGDNSMSDVPTLPVSRKLAWNDEEEKPSAPELPGGNQSQNDETEKEVEIERNAEVETVTESDPVPVKVRGDATVNSESNGHSELDSDAGGRLPTPKLKSTGGTLRTHHDLTTPAVGGAVLVSPCKVRLPPSHCRRREPPLGKSYSPYKYLSESPSKILKKTESLQQSPTAGVKTSDPIPMREEYRSANLNSPSHAKSEPSILTSLKFHPTVNAKSASVTVLPSQNCPHRIQGTLRHPEFQHNGNTGGLRASLLRIPPTDPVAADNEDDRMSQISARSAASSSLASQVLERAQKRRENFWGKIS</sequence>
<dbReference type="AlphaFoldDB" id="A0A401SN51"/>
<feature type="region of interest" description="Disordered" evidence="10">
    <location>
        <begin position="376"/>
        <end position="542"/>
    </location>
</feature>
<evidence type="ECO:0000256" key="9">
    <source>
        <dbReference type="ARBA" id="ARBA00045771"/>
    </source>
</evidence>
<dbReference type="GO" id="GO:0005814">
    <property type="term" value="C:centriole"/>
    <property type="evidence" value="ECO:0007669"/>
    <property type="project" value="UniProtKB-SubCell"/>
</dbReference>
<keyword evidence="7" id="KW-0206">Cytoskeleton</keyword>
<comment type="caution">
    <text evidence="11">The sequence shown here is derived from an EMBL/GenBank/DDBJ whole genome shotgun (WGS) entry which is preliminary data.</text>
</comment>
<feature type="region of interest" description="Disordered" evidence="10">
    <location>
        <begin position="267"/>
        <end position="310"/>
    </location>
</feature>
<evidence type="ECO:0000256" key="7">
    <source>
        <dbReference type="ARBA" id="ARBA00023212"/>
    </source>
</evidence>
<accession>A0A401SN51</accession>
<feature type="region of interest" description="Disordered" evidence="10">
    <location>
        <begin position="560"/>
        <end position="580"/>
    </location>
</feature>
<name>A0A401SN51_CHIPU</name>
<evidence type="ECO:0000256" key="1">
    <source>
        <dbReference type="ARBA" id="ARBA00004114"/>
    </source>
</evidence>
<feature type="compositionally biased region" description="Basic and acidic residues" evidence="10">
    <location>
        <begin position="102"/>
        <end position="182"/>
    </location>
</feature>
<dbReference type="PANTHER" id="PTHR32078">
    <property type="entry name" value="NUCLEAR PROTEIN MDM1"/>
    <property type="match status" value="1"/>
</dbReference>
<dbReference type="GO" id="GO:0005634">
    <property type="term" value="C:nucleus"/>
    <property type="evidence" value="ECO:0007669"/>
    <property type="project" value="UniProtKB-SubCell"/>
</dbReference>
<dbReference type="OrthoDB" id="9999940at2759"/>
<keyword evidence="5" id="KW-0963">Cytoplasm</keyword>
<feature type="compositionally biased region" description="Basic and acidic residues" evidence="10">
    <location>
        <begin position="282"/>
        <end position="294"/>
    </location>
</feature>
<feature type="compositionally biased region" description="Basic and acidic residues" evidence="10">
    <location>
        <begin position="79"/>
        <end position="90"/>
    </location>
</feature>
<keyword evidence="6" id="KW-0493">Microtubule</keyword>
<keyword evidence="12" id="KW-1185">Reference proteome</keyword>
<feature type="compositionally biased region" description="Polar residues" evidence="10">
    <location>
        <begin position="17"/>
        <end position="30"/>
    </location>
</feature>
<dbReference type="STRING" id="137246.A0A401SN51"/>
<evidence type="ECO:0000256" key="6">
    <source>
        <dbReference type="ARBA" id="ARBA00022701"/>
    </source>
</evidence>
<dbReference type="OMA" id="YQRQFAW"/>